<feature type="domain" description="MutL C-terminal dimerisation" evidence="5">
    <location>
        <begin position="401"/>
        <end position="544"/>
    </location>
</feature>
<evidence type="ECO:0000256" key="3">
    <source>
        <dbReference type="ARBA" id="ARBA00023204"/>
    </source>
</evidence>
<dbReference type="InterPro" id="IPR020667">
    <property type="entry name" value="DNA_mismatch_repair_MutL"/>
</dbReference>
<comment type="similarity">
    <text evidence="1 4">Belongs to the DNA mismatch repair MutL/HexB family.</text>
</comment>
<evidence type="ECO:0000256" key="2">
    <source>
        <dbReference type="ARBA" id="ARBA00022763"/>
    </source>
</evidence>
<dbReference type="InterPro" id="IPR002099">
    <property type="entry name" value="MutL/Mlh/PMS"/>
</dbReference>
<gene>
    <name evidence="4 7" type="primary">mutL</name>
    <name evidence="7" type="ORF">IAB27_04980</name>
</gene>
<comment type="caution">
    <text evidence="7">The sequence shown here is derived from an EMBL/GenBank/DDBJ whole genome shotgun (WGS) entry which is preliminary data.</text>
</comment>
<proteinExistence type="inferred from homology"/>
<organism evidence="7 8">
    <name type="scientific">Candidatus Coprosoma intestinipullorum</name>
    <dbReference type="NCBI Taxonomy" id="2840752"/>
    <lineage>
        <taxon>Bacteria</taxon>
        <taxon>Bacillati</taxon>
        <taxon>Bacillota</taxon>
        <taxon>Bacillota incertae sedis</taxon>
        <taxon>Candidatus Coprosoma</taxon>
    </lineage>
</organism>
<dbReference type="AlphaFoldDB" id="A0A9D0ZSZ3"/>
<dbReference type="GO" id="GO:0004519">
    <property type="term" value="F:endonuclease activity"/>
    <property type="evidence" value="ECO:0007669"/>
    <property type="project" value="UniProtKB-KW"/>
</dbReference>
<evidence type="ECO:0000259" key="5">
    <source>
        <dbReference type="SMART" id="SM00853"/>
    </source>
</evidence>
<dbReference type="NCBIfam" id="TIGR00585">
    <property type="entry name" value="mutl"/>
    <property type="match status" value="1"/>
</dbReference>
<dbReference type="Gene3D" id="3.30.230.10">
    <property type="match status" value="1"/>
</dbReference>
<evidence type="ECO:0000259" key="6">
    <source>
        <dbReference type="SMART" id="SM01340"/>
    </source>
</evidence>
<reference evidence="7" key="1">
    <citation type="submission" date="2020-10" db="EMBL/GenBank/DDBJ databases">
        <authorList>
            <person name="Gilroy R."/>
        </authorList>
    </citation>
    <scope>NUCLEOTIDE SEQUENCE</scope>
    <source>
        <strain evidence="7">CHK147-3167</strain>
    </source>
</reference>
<dbReference type="PROSITE" id="PS00058">
    <property type="entry name" value="DNA_MISMATCH_REPAIR_1"/>
    <property type="match status" value="1"/>
</dbReference>
<comment type="function">
    <text evidence="4">This protein is involved in the repair of mismatches in DNA. It is required for dam-dependent methyl-directed DNA mismatch repair. May act as a 'molecular matchmaker', a protein that promotes the formation of a stable complex between two or more DNA-binding proteins in an ATP-dependent manner without itself being part of a final effector complex.</text>
</comment>
<sequence length="593" mass="67619">MSVIKVMDELLANKIAAGEVVERCASVVKELVENSIDAGSTEIKVELEDAGTREIRVTDNGKGMDETDAILAFSRHATSKIRDEDDLFRLQTLGFRGEALASIAAVSKVDLRTSMGEIGTHVVINGGKILAVEKGDARRGTIITVSELFYNTPARLKHMKSLYTELASITDYMNKLSLSRPDIRFVLKNNDNLILRTDGSGNLLKVIQSIYGNDVARRMIPIKNENADYIISGYISLPEIHRSSRNNMVTIVNGRVVRNQEINRDINDAYHSYKPDNRYPITVINIEVDPSVIDVNIHPTKMDIKFSKMESLLSLIRETVVSAITGRTLIPEVRKEDPVKPRYENMMFNLERHGSKEVVPEHIDLPDEEILTNSFEEVKSEIREREEYEATKTELMPEMWPVGLVHGTYIVAQNEKGMYLIDEHAAKERCNYERFKKMMGNPKLASTPLLFPITIELSNEEFMILKENMDILRELKFDIEEFGVNSVIVKEHPAWIPGDMVEEDIRRIIEIVIHTQKKFDIEKFNESVATMMSCKHAIRANTNITLDDMEALIEDLRKCKNPFNCPHGRPSTIFYSNYDLEKLFKRSGFDTKK</sequence>
<dbReference type="SUPFAM" id="SSF55874">
    <property type="entry name" value="ATPase domain of HSP90 chaperone/DNA topoisomerase II/histidine kinase"/>
    <property type="match status" value="1"/>
</dbReference>
<dbReference type="InterPro" id="IPR042120">
    <property type="entry name" value="MutL_C_dimsub"/>
</dbReference>
<dbReference type="Pfam" id="PF13589">
    <property type="entry name" value="HATPase_c_3"/>
    <property type="match status" value="1"/>
</dbReference>
<evidence type="ECO:0000313" key="8">
    <source>
        <dbReference type="Proteomes" id="UP000886786"/>
    </source>
</evidence>
<name>A0A9D0ZSZ3_9FIRM</name>
<dbReference type="InterPro" id="IPR036890">
    <property type="entry name" value="HATPase_C_sf"/>
</dbReference>
<dbReference type="GO" id="GO:0032300">
    <property type="term" value="C:mismatch repair complex"/>
    <property type="evidence" value="ECO:0007669"/>
    <property type="project" value="InterPro"/>
</dbReference>
<dbReference type="Pfam" id="PF01119">
    <property type="entry name" value="DNA_mis_repair"/>
    <property type="match status" value="1"/>
</dbReference>
<keyword evidence="2 4" id="KW-0227">DNA damage</keyword>
<accession>A0A9D0ZSZ3</accession>
<dbReference type="Pfam" id="PF08676">
    <property type="entry name" value="MutL_C"/>
    <property type="match status" value="1"/>
</dbReference>
<dbReference type="GO" id="GO:0005524">
    <property type="term" value="F:ATP binding"/>
    <property type="evidence" value="ECO:0007669"/>
    <property type="project" value="InterPro"/>
</dbReference>
<dbReference type="GO" id="GO:0016887">
    <property type="term" value="F:ATP hydrolysis activity"/>
    <property type="evidence" value="ECO:0007669"/>
    <property type="project" value="InterPro"/>
</dbReference>
<dbReference type="GO" id="GO:0030983">
    <property type="term" value="F:mismatched DNA binding"/>
    <property type="evidence" value="ECO:0007669"/>
    <property type="project" value="InterPro"/>
</dbReference>
<dbReference type="SMART" id="SM01340">
    <property type="entry name" value="DNA_mis_repair"/>
    <property type="match status" value="1"/>
</dbReference>
<dbReference type="InterPro" id="IPR014762">
    <property type="entry name" value="DNA_mismatch_repair_CS"/>
</dbReference>
<dbReference type="InterPro" id="IPR042121">
    <property type="entry name" value="MutL_C_regsub"/>
</dbReference>
<dbReference type="GO" id="GO:0140664">
    <property type="term" value="F:ATP-dependent DNA damage sensor activity"/>
    <property type="evidence" value="ECO:0007669"/>
    <property type="project" value="InterPro"/>
</dbReference>
<dbReference type="InterPro" id="IPR014790">
    <property type="entry name" value="MutL_C"/>
</dbReference>
<dbReference type="PANTHER" id="PTHR10073">
    <property type="entry name" value="DNA MISMATCH REPAIR PROTEIN MLH, PMS, MUTL"/>
    <property type="match status" value="1"/>
</dbReference>
<reference evidence="7" key="2">
    <citation type="journal article" date="2021" name="PeerJ">
        <title>Extensive microbial diversity within the chicken gut microbiome revealed by metagenomics and culture.</title>
        <authorList>
            <person name="Gilroy R."/>
            <person name="Ravi A."/>
            <person name="Getino M."/>
            <person name="Pursley I."/>
            <person name="Horton D.L."/>
            <person name="Alikhan N.F."/>
            <person name="Baker D."/>
            <person name="Gharbi K."/>
            <person name="Hall N."/>
            <person name="Watson M."/>
            <person name="Adriaenssens E.M."/>
            <person name="Foster-Nyarko E."/>
            <person name="Jarju S."/>
            <person name="Secka A."/>
            <person name="Antonio M."/>
            <person name="Oren A."/>
            <person name="Chaudhuri R.R."/>
            <person name="La Ragione R."/>
            <person name="Hildebrand F."/>
            <person name="Pallen M.J."/>
        </authorList>
    </citation>
    <scope>NUCLEOTIDE SEQUENCE</scope>
    <source>
        <strain evidence="7">CHK147-3167</strain>
    </source>
</reference>
<evidence type="ECO:0000256" key="4">
    <source>
        <dbReference type="HAMAP-Rule" id="MF_00149"/>
    </source>
</evidence>
<dbReference type="FunFam" id="3.30.565.10:FF:000003">
    <property type="entry name" value="DNA mismatch repair endonuclease MutL"/>
    <property type="match status" value="1"/>
</dbReference>
<keyword evidence="7" id="KW-0378">Hydrolase</keyword>
<dbReference type="InterPro" id="IPR013507">
    <property type="entry name" value="DNA_mismatch_S5_2-like"/>
</dbReference>
<keyword evidence="3 4" id="KW-0234">DNA repair</keyword>
<evidence type="ECO:0000313" key="7">
    <source>
        <dbReference type="EMBL" id="HIQ90957.1"/>
    </source>
</evidence>
<dbReference type="HAMAP" id="MF_00149">
    <property type="entry name" value="DNA_mis_repair"/>
    <property type="match status" value="1"/>
</dbReference>
<dbReference type="Proteomes" id="UP000886786">
    <property type="component" value="Unassembled WGS sequence"/>
</dbReference>
<dbReference type="InterPro" id="IPR037198">
    <property type="entry name" value="MutL_C_sf"/>
</dbReference>
<dbReference type="Gene3D" id="3.30.1370.100">
    <property type="entry name" value="MutL, C-terminal domain, regulatory subdomain"/>
    <property type="match status" value="1"/>
</dbReference>
<dbReference type="CDD" id="cd16926">
    <property type="entry name" value="HATPase_MutL-MLH-PMS-like"/>
    <property type="match status" value="1"/>
</dbReference>
<dbReference type="EMBL" id="DVFV01000092">
    <property type="protein sequence ID" value="HIQ90957.1"/>
    <property type="molecule type" value="Genomic_DNA"/>
</dbReference>
<dbReference type="InterPro" id="IPR038973">
    <property type="entry name" value="MutL/Mlh/Pms-like"/>
</dbReference>
<dbReference type="SMART" id="SM00853">
    <property type="entry name" value="MutL_C"/>
    <property type="match status" value="1"/>
</dbReference>
<dbReference type="GO" id="GO:0006298">
    <property type="term" value="P:mismatch repair"/>
    <property type="evidence" value="ECO:0007669"/>
    <property type="project" value="UniProtKB-UniRule"/>
</dbReference>
<dbReference type="Gene3D" id="3.30.565.10">
    <property type="entry name" value="Histidine kinase-like ATPase, C-terminal domain"/>
    <property type="match status" value="1"/>
</dbReference>
<keyword evidence="7" id="KW-0540">Nuclease</keyword>
<keyword evidence="7" id="KW-0255">Endonuclease</keyword>
<dbReference type="InterPro" id="IPR020568">
    <property type="entry name" value="Ribosomal_Su5_D2-typ_SF"/>
</dbReference>
<dbReference type="SUPFAM" id="SSF118116">
    <property type="entry name" value="DNA mismatch repair protein MutL"/>
    <property type="match status" value="1"/>
</dbReference>
<evidence type="ECO:0000256" key="1">
    <source>
        <dbReference type="ARBA" id="ARBA00006082"/>
    </source>
</evidence>
<dbReference type="Gene3D" id="3.30.1540.20">
    <property type="entry name" value="MutL, C-terminal domain, dimerisation subdomain"/>
    <property type="match status" value="1"/>
</dbReference>
<dbReference type="PANTHER" id="PTHR10073:SF12">
    <property type="entry name" value="DNA MISMATCH REPAIR PROTEIN MLH1"/>
    <property type="match status" value="1"/>
</dbReference>
<protein>
    <recommendedName>
        <fullName evidence="4">DNA mismatch repair protein MutL</fullName>
    </recommendedName>
</protein>
<dbReference type="SUPFAM" id="SSF54211">
    <property type="entry name" value="Ribosomal protein S5 domain 2-like"/>
    <property type="match status" value="1"/>
</dbReference>
<dbReference type="InterPro" id="IPR014721">
    <property type="entry name" value="Ribsml_uS5_D2-typ_fold_subgr"/>
</dbReference>
<feature type="domain" description="DNA mismatch repair protein S5" evidence="6">
    <location>
        <begin position="207"/>
        <end position="325"/>
    </location>
</feature>
<dbReference type="CDD" id="cd00782">
    <property type="entry name" value="MutL_Trans"/>
    <property type="match status" value="1"/>
</dbReference>